<dbReference type="PANTHER" id="PTHR23407">
    <property type="entry name" value="ATPASE INHIBITOR/5-FORMYLTETRAHYDROFOLATE CYCLO-LIGASE"/>
    <property type="match status" value="1"/>
</dbReference>
<evidence type="ECO:0000313" key="7">
    <source>
        <dbReference type="Proteomes" id="UP000014559"/>
    </source>
</evidence>
<dbReference type="PIRSF" id="PIRSF006806">
    <property type="entry name" value="FTHF_cligase"/>
    <property type="match status" value="1"/>
</dbReference>
<dbReference type="InterPro" id="IPR024185">
    <property type="entry name" value="FTHF_cligase-like_sf"/>
</dbReference>
<feature type="binding site" evidence="4">
    <location>
        <position position="67"/>
    </location>
    <ligand>
        <name>substrate</name>
    </ligand>
</feature>
<dbReference type="GO" id="GO:0046872">
    <property type="term" value="F:metal ion binding"/>
    <property type="evidence" value="ECO:0007669"/>
    <property type="project" value="UniProtKB-KW"/>
</dbReference>
<feature type="binding site" evidence="4">
    <location>
        <begin position="148"/>
        <end position="156"/>
    </location>
    <ligand>
        <name>ATP</name>
        <dbReference type="ChEBI" id="CHEBI:30616"/>
    </ligand>
</feature>
<dbReference type="GO" id="GO:0030272">
    <property type="term" value="F:5-formyltetrahydrofolate cyclo-ligase activity"/>
    <property type="evidence" value="ECO:0007669"/>
    <property type="project" value="UniProtKB-EC"/>
</dbReference>
<comment type="catalytic activity">
    <reaction evidence="5">
        <text>(6S)-5-formyl-5,6,7,8-tetrahydrofolate + ATP = (6R)-5,10-methenyltetrahydrofolate + ADP + phosphate</text>
        <dbReference type="Rhea" id="RHEA:10488"/>
        <dbReference type="ChEBI" id="CHEBI:30616"/>
        <dbReference type="ChEBI" id="CHEBI:43474"/>
        <dbReference type="ChEBI" id="CHEBI:57455"/>
        <dbReference type="ChEBI" id="CHEBI:57457"/>
        <dbReference type="ChEBI" id="CHEBI:456216"/>
        <dbReference type="EC" id="6.3.3.2"/>
    </reaction>
</comment>
<evidence type="ECO:0000256" key="4">
    <source>
        <dbReference type="PIRSR" id="PIRSR006806-1"/>
    </source>
</evidence>
<keyword evidence="3 4" id="KW-0067">ATP-binding</keyword>
<dbReference type="EMBL" id="ATGK01000006">
    <property type="protein sequence ID" value="EPG40967.1"/>
    <property type="molecule type" value="Genomic_DNA"/>
</dbReference>
<name>S3UMV8_9GAMM</name>
<dbReference type="SUPFAM" id="SSF100950">
    <property type="entry name" value="NagB/RpiA/CoA transferase-like"/>
    <property type="match status" value="1"/>
</dbReference>
<dbReference type="AlphaFoldDB" id="S3UMV8"/>
<dbReference type="GO" id="GO:0005524">
    <property type="term" value="F:ATP binding"/>
    <property type="evidence" value="ECO:0007669"/>
    <property type="project" value="UniProtKB-KW"/>
</dbReference>
<comment type="caution">
    <text evidence="6">The sequence shown here is derived from an EMBL/GenBank/DDBJ whole genome shotgun (WGS) entry which is preliminary data.</text>
</comment>
<organism evidence="6 7">
    <name type="scientific">Acinetobacter colistiniresistens</name>
    <dbReference type="NCBI Taxonomy" id="280145"/>
    <lineage>
        <taxon>Bacteria</taxon>
        <taxon>Pseudomonadati</taxon>
        <taxon>Pseudomonadota</taxon>
        <taxon>Gammaproteobacteria</taxon>
        <taxon>Moraxellales</taxon>
        <taxon>Moraxellaceae</taxon>
        <taxon>Acinetobacter</taxon>
    </lineage>
</organism>
<evidence type="ECO:0000256" key="5">
    <source>
        <dbReference type="RuleBase" id="RU361279"/>
    </source>
</evidence>
<proteinExistence type="inferred from homology"/>
<dbReference type="Pfam" id="PF01812">
    <property type="entry name" value="5-FTHF_cyc-lig"/>
    <property type="match status" value="1"/>
</dbReference>
<accession>S3UMV8</accession>
<dbReference type="PATRIC" id="fig|1217696.3.peg.779"/>
<dbReference type="Proteomes" id="UP000014559">
    <property type="component" value="Unassembled WGS sequence"/>
</dbReference>
<keyword evidence="6" id="KW-0436">Ligase</keyword>
<comment type="cofactor">
    <cofactor evidence="5">
        <name>Mg(2+)</name>
        <dbReference type="ChEBI" id="CHEBI:18420"/>
    </cofactor>
</comment>
<reference evidence="6 7" key="1">
    <citation type="submission" date="2013-06" db="EMBL/GenBank/DDBJ databases">
        <title>The Genome Sequence of Acinetobacter sp. NIPH 2036.</title>
        <authorList>
            <consortium name="The Broad Institute Genome Sequencing Platform"/>
            <consortium name="The Broad Institute Genome Sequencing Center for Infectious Disease"/>
            <person name="Cerqueira G."/>
            <person name="Feldgarden M."/>
            <person name="Courvalin P."/>
            <person name="Perichon B."/>
            <person name="Grillot-Courvalin C."/>
            <person name="Clermont D."/>
            <person name="Rocha E."/>
            <person name="Yoon E.-J."/>
            <person name="Nemec A."/>
            <person name="Young S.K."/>
            <person name="Zeng Q."/>
            <person name="Gargeya S."/>
            <person name="Fitzgerald M."/>
            <person name="Abouelleil A."/>
            <person name="Alvarado L."/>
            <person name="Berlin A.M."/>
            <person name="Chapman S.B."/>
            <person name="Dewar J."/>
            <person name="Goldberg J."/>
            <person name="Griggs A."/>
            <person name="Gujja S."/>
            <person name="Hansen M."/>
            <person name="Howarth C."/>
            <person name="Imamovic A."/>
            <person name="Larimer J."/>
            <person name="McCowan C."/>
            <person name="Murphy C."/>
            <person name="Pearson M."/>
            <person name="Priest M."/>
            <person name="Roberts A."/>
            <person name="Saif S."/>
            <person name="Shea T."/>
            <person name="Sykes S."/>
            <person name="Wortman J."/>
            <person name="Nusbaum C."/>
            <person name="Birren B."/>
        </authorList>
    </citation>
    <scope>NUCLEOTIDE SEQUENCE [LARGE SCALE GENOMIC DNA]</scope>
    <source>
        <strain evidence="6 7">NIPH 2036</strain>
    </source>
</reference>
<dbReference type="Gene3D" id="3.40.50.10420">
    <property type="entry name" value="NagB/RpiA/CoA transferase-like"/>
    <property type="match status" value="1"/>
</dbReference>
<comment type="similarity">
    <text evidence="1 5">Belongs to the 5-formyltetrahydrofolate cyclo-ligase family.</text>
</comment>
<evidence type="ECO:0000313" key="6">
    <source>
        <dbReference type="EMBL" id="EPG40967.1"/>
    </source>
</evidence>
<dbReference type="HOGENOM" id="CLU_066245_0_0_6"/>
<keyword evidence="5" id="KW-0479">Metal-binding</keyword>
<dbReference type="EC" id="6.3.3.2" evidence="5"/>
<dbReference type="NCBIfam" id="TIGR02727">
    <property type="entry name" value="MTHFS_bact"/>
    <property type="match status" value="1"/>
</dbReference>
<evidence type="ECO:0000256" key="2">
    <source>
        <dbReference type="ARBA" id="ARBA00022741"/>
    </source>
</evidence>
<dbReference type="InterPro" id="IPR037171">
    <property type="entry name" value="NagB/RpiA_transferase-like"/>
</dbReference>
<dbReference type="PANTHER" id="PTHR23407:SF1">
    <property type="entry name" value="5-FORMYLTETRAHYDROFOLATE CYCLO-LIGASE"/>
    <property type="match status" value="1"/>
</dbReference>
<dbReference type="GO" id="GO:0035999">
    <property type="term" value="P:tetrahydrofolate interconversion"/>
    <property type="evidence" value="ECO:0007669"/>
    <property type="project" value="TreeGrafter"/>
</dbReference>
<dbReference type="GO" id="GO:0009396">
    <property type="term" value="P:folic acid-containing compound biosynthetic process"/>
    <property type="evidence" value="ECO:0007669"/>
    <property type="project" value="TreeGrafter"/>
</dbReference>
<feature type="binding site" evidence="4">
    <location>
        <position position="62"/>
    </location>
    <ligand>
        <name>substrate</name>
    </ligand>
</feature>
<evidence type="ECO:0000256" key="1">
    <source>
        <dbReference type="ARBA" id="ARBA00010638"/>
    </source>
</evidence>
<keyword evidence="5" id="KW-0460">Magnesium</keyword>
<sequence length="206" mass="23966">MMALSKLVFILMSHTLNSLRKQLRSARKQVSHYQQKQAEQQVLFLLRQSPKFKAASKIGLYLHAFGELHTDKLIKLCFKNNKQVFLPMICNMNQHLVWVRVSSSQYLNRRFSHHPFGMKEPMASRGKNVSHLDLLILPLLACDHLGTRIGMGGGYYDRTLATAKHRPYRLGLAHAFQYVDQPLLRQKWDQPLNALLTPKKFHYFKP</sequence>
<protein>
    <recommendedName>
        <fullName evidence="5">5-formyltetrahydrofolate cyclo-ligase</fullName>
        <ecNumber evidence="5">6.3.3.2</ecNumber>
    </recommendedName>
</protein>
<gene>
    <name evidence="6" type="ORF">F907_00801</name>
</gene>
<dbReference type="InterPro" id="IPR002698">
    <property type="entry name" value="FTHF_cligase"/>
</dbReference>
<keyword evidence="2 4" id="KW-0547">Nucleotide-binding</keyword>
<evidence type="ECO:0000256" key="3">
    <source>
        <dbReference type="ARBA" id="ARBA00022840"/>
    </source>
</evidence>